<dbReference type="AlphaFoldDB" id="A0A5C1AG29"/>
<accession>A0A5C1AG29</accession>
<reference evidence="2" key="1">
    <citation type="submission" date="2019-08" db="EMBL/GenBank/DDBJ databases">
        <title>Limnoglobus roseus gen. nov., sp. nov., a novel freshwater planctomycete with a giant genome from the family Gemmataceae.</title>
        <authorList>
            <person name="Kulichevskaya I.S."/>
            <person name="Naumoff D.G."/>
            <person name="Miroshnikov K."/>
            <person name="Ivanova A."/>
            <person name="Philippov D.A."/>
            <person name="Hakobyan A."/>
            <person name="Rijpstra I.C."/>
            <person name="Sinninghe Damste J.S."/>
            <person name="Liesack W."/>
            <person name="Dedysh S.N."/>
        </authorList>
    </citation>
    <scope>NUCLEOTIDE SEQUENCE [LARGE SCALE GENOMIC DNA]</scope>
    <source>
        <strain evidence="2">PX52</strain>
    </source>
</reference>
<name>A0A5C1AG29_9BACT</name>
<protein>
    <submittedName>
        <fullName evidence="1">Uncharacterized protein</fullName>
    </submittedName>
</protein>
<dbReference type="RefSeq" id="WP_149112175.1">
    <property type="nucleotide sequence ID" value="NZ_CP042425.1"/>
</dbReference>
<gene>
    <name evidence="1" type="ORF">PX52LOC_04581</name>
</gene>
<proteinExistence type="predicted"/>
<organism evidence="1 2">
    <name type="scientific">Limnoglobus roseus</name>
    <dbReference type="NCBI Taxonomy" id="2598579"/>
    <lineage>
        <taxon>Bacteria</taxon>
        <taxon>Pseudomonadati</taxon>
        <taxon>Planctomycetota</taxon>
        <taxon>Planctomycetia</taxon>
        <taxon>Gemmatales</taxon>
        <taxon>Gemmataceae</taxon>
        <taxon>Limnoglobus</taxon>
    </lineage>
</organism>
<sequence>MAGEDDYDSPAWVAGDALAGDGPFDIFCSQCSAGFPVTPPLPSAVVVCPRCGWRVRLEIVPGDPGYMLLLNPLSGAEYLTRLAGSKSPPLSALSPEEMAQIRAELRGRQSPP</sequence>
<evidence type="ECO:0000313" key="1">
    <source>
        <dbReference type="EMBL" id="QEL17585.1"/>
    </source>
</evidence>
<evidence type="ECO:0000313" key="2">
    <source>
        <dbReference type="Proteomes" id="UP000324974"/>
    </source>
</evidence>
<keyword evidence="2" id="KW-1185">Reference proteome</keyword>
<dbReference type="KEGG" id="lrs:PX52LOC_04581"/>
<dbReference type="Proteomes" id="UP000324974">
    <property type="component" value="Chromosome"/>
</dbReference>
<dbReference type="EMBL" id="CP042425">
    <property type="protein sequence ID" value="QEL17585.1"/>
    <property type="molecule type" value="Genomic_DNA"/>
</dbReference>